<protein>
    <submittedName>
        <fullName evidence="2">Uncharacterized protein</fullName>
    </submittedName>
</protein>
<dbReference type="AlphaFoldDB" id="A0AAE1PQY4"/>
<evidence type="ECO:0000256" key="1">
    <source>
        <dbReference type="SAM" id="MobiDB-lite"/>
    </source>
</evidence>
<comment type="caution">
    <text evidence="2">The sequence shown here is derived from an EMBL/GenBank/DDBJ whole genome shotgun (WGS) entry which is preliminary data.</text>
</comment>
<evidence type="ECO:0000313" key="3">
    <source>
        <dbReference type="Proteomes" id="UP001292094"/>
    </source>
</evidence>
<organism evidence="2 3">
    <name type="scientific">Petrolisthes manimaculis</name>
    <dbReference type="NCBI Taxonomy" id="1843537"/>
    <lineage>
        <taxon>Eukaryota</taxon>
        <taxon>Metazoa</taxon>
        <taxon>Ecdysozoa</taxon>
        <taxon>Arthropoda</taxon>
        <taxon>Crustacea</taxon>
        <taxon>Multicrustacea</taxon>
        <taxon>Malacostraca</taxon>
        <taxon>Eumalacostraca</taxon>
        <taxon>Eucarida</taxon>
        <taxon>Decapoda</taxon>
        <taxon>Pleocyemata</taxon>
        <taxon>Anomura</taxon>
        <taxon>Galatheoidea</taxon>
        <taxon>Porcellanidae</taxon>
        <taxon>Petrolisthes</taxon>
    </lineage>
</organism>
<dbReference type="EMBL" id="JAWZYT010001490">
    <property type="protein sequence ID" value="KAK4311712.1"/>
    <property type="molecule type" value="Genomic_DNA"/>
</dbReference>
<proteinExistence type="predicted"/>
<dbReference type="Proteomes" id="UP001292094">
    <property type="component" value="Unassembled WGS sequence"/>
</dbReference>
<evidence type="ECO:0000313" key="2">
    <source>
        <dbReference type="EMBL" id="KAK4311712.1"/>
    </source>
</evidence>
<keyword evidence="3" id="KW-1185">Reference proteome</keyword>
<sequence>MSHSFLGPISLSFAFPKGSPLKHQIDPIIRRLRESGVLAKLLLDSHFNATECLKPITSSFISTDLRPLQFADFWGIFSLYATVFRGGVDEMRRVVRTREGSALLWADPALGTELASSSSSDQSSSPVLSHKPAPKVSNPGSMEDMSRTMSDMLSSLVPTLFPQLLMSQVPIPAPTSHGASALLSPTLSLELPVSYQLNVLLLLATVAEGSAAIATYDLQGLARTFVEARITARQAAAKATMELAQTGVVKALCFV</sequence>
<feature type="region of interest" description="Disordered" evidence="1">
    <location>
        <begin position="115"/>
        <end position="144"/>
    </location>
</feature>
<accession>A0AAE1PQY4</accession>
<name>A0AAE1PQY4_9EUCA</name>
<gene>
    <name evidence="2" type="ORF">Pmani_016813</name>
</gene>
<reference evidence="2" key="1">
    <citation type="submission" date="2023-11" db="EMBL/GenBank/DDBJ databases">
        <title>Genome assemblies of two species of porcelain crab, Petrolisthes cinctipes and Petrolisthes manimaculis (Anomura: Porcellanidae).</title>
        <authorList>
            <person name="Angst P."/>
        </authorList>
    </citation>
    <scope>NUCLEOTIDE SEQUENCE</scope>
    <source>
        <strain evidence="2">PB745_02</strain>
        <tissue evidence="2">Gill</tissue>
    </source>
</reference>
<feature type="compositionally biased region" description="Low complexity" evidence="1">
    <location>
        <begin position="116"/>
        <end position="125"/>
    </location>
</feature>